<evidence type="ECO:0000256" key="4">
    <source>
        <dbReference type="ARBA" id="ARBA00022679"/>
    </source>
</evidence>
<name>A0A6A7AP49_9PLEO</name>
<dbReference type="PANTHER" id="PTHR11584">
    <property type="entry name" value="SERINE/THREONINE PROTEIN KINASE"/>
    <property type="match status" value="1"/>
</dbReference>
<organism evidence="12 13">
    <name type="scientific">Plenodomus tracheiphilus IPT5</name>
    <dbReference type="NCBI Taxonomy" id="1408161"/>
    <lineage>
        <taxon>Eukaryota</taxon>
        <taxon>Fungi</taxon>
        <taxon>Dikarya</taxon>
        <taxon>Ascomycota</taxon>
        <taxon>Pezizomycotina</taxon>
        <taxon>Dothideomycetes</taxon>
        <taxon>Pleosporomycetidae</taxon>
        <taxon>Pleosporales</taxon>
        <taxon>Pleosporineae</taxon>
        <taxon>Leptosphaeriaceae</taxon>
        <taxon>Plenodomus</taxon>
    </lineage>
</organism>
<accession>A0A6A7AP49</accession>
<evidence type="ECO:0000256" key="7">
    <source>
        <dbReference type="ARBA" id="ARBA00022840"/>
    </source>
</evidence>
<dbReference type="PROSITE" id="PS00107">
    <property type="entry name" value="PROTEIN_KINASE_ATP"/>
    <property type="match status" value="1"/>
</dbReference>
<evidence type="ECO:0000259" key="11">
    <source>
        <dbReference type="PROSITE" id="PS50011"/>
    </source>
</evidence>
<dbReference type="SUPFAM" id="SSF49879">
    <property type="entry name" value="SMAD/FHA domain"/>
    <property type="match status" value="1"/>
</dbReference>
<reference evidence="12" key="1">
    <citation type="submission" date="2020-01" db="EMBL/GenBank/DDBJ databases">
        <authorList>
            <consortium name="DOE Joint Genome Institute"/>
            <person name="Haridas S."/>
            <person name="Albert R."/>
            <person name="Binder M."/>
            <person name="Bloem J."/>
            <person name="Labutti K."/>
            <person name="Salamov A."/>
            <person name="Andreopoulos B."/>
            <person name="Baker S.E."/>
            <person name="Barry K."/>
            <person name="Bills G."/>
            <person name="Bluhm B.H."/>
            <person name="Cannon C."/>
            <person name="Castanera R."/>
            <person name="Culley D.E."/>
            <person name="Daum C."/>
            <person name="Ezra D."/>
            <person name="Gonzalez J.B."/>
            <person name="Henrissat B."/>
            <person name="Kuo A."/>
            <person name="Liang C."/>
            <person name="Lipzen A."/>
            <person name="Lutzoni F."/>
            <person name="Magnuson J."/>
            <person name="Mondo S."/>
            <person name="Nolan M."/>
            <person name="Ohm R."/>
            <person name="Pangilinan J."/>
            <person name="Park H.-J."/>
            <person name="Ramirez L."/>
            <person name="Alfaro M."/>
            <person name="Sun H."/>
            <person name="Tritt A."/>
            <person name="Yoshinaga Y."/>
            <person name="Zwiers L.-H."/>
            <person name="Turgeon B.G."/>
            <person name="Goodwin S.B."/>
            <person name="Spatafora J.W."/>
            <person name="Crous P.W."/>
            <person name="Grigoriev I.V."/>
        </authorList>
    </citation>
    <scope>NUCLEOTIDE SEQUENCE</scope>
    <source>
        <strain evidence="12">IPT5</strain>
    </source>
</reference>
<comment type="similarity">
    <text evidence="1">Belongs to the protein kinase superfamily. CAMK Ser/Thr protein kinase family. CHEK2 subfamily.</text>
</comment>
<dbReference type="PROSITE" id="PS50011">
    <property type="entry name" value="PROTEIN_KINASE_DOM"/>
    <property type="match status" value="1"/>
</dbReference>
<dbReference type="CDD" id="cd00060">
    <property type="entry name" value="FHA"/>
    <property type="match status" value="1"/>
</dbReference>
<dbReference type="AlphaFoldDB" id="A0A6A7AP49"/>
<dbReference type="OrthoDB" id="10252171at2759"/>
<dbReference type="InterPro" id="IPR000719">
    <property type="entry name" value="Prot_kinase_dom"/>
</dbReference>
<gene>
    <name evidence="12" type="ORF">T440DRAFT_559903</name>
</gene>
<feature type="domain" description="FHA" evidence="10">
    <location>
        <begin position="85"/>
        <end position="131"/>
    </location>
</feature>
<evidence type="ECO:0000259" key="10">
    <source>
        <dbReference type="PROSITE" id="PS50006"/>
    </source>
</evidence>
<feature type="domain" description="Protein kinase" evidence="11">
    <location>
        <begin position="228"/>
        <end position="341"/>
    </location>
</feature>
<protein>
    <submittedName>
        <fullName evidence="12">Kinase-like protein</fullName>
    </submittedName>
</protein>
<keyword evidence="5 8" id="KW-0547">Nucleotide-binding</keyword>
<dbReference type="SUPFAM" id="SSF56112">
    <property type="entry name" value="Protein kinase-like (PK-like)"/>
    <property type="match status" value="1"/>
</dbReference>
<evidence type="ECO:0000256" key="3">
    <source>
        <dbReference type="ARBA" id="ARBA00022527"/>
    </source>
</evidence>
<keyword evidence="7 8" id="KW-0067">ATP-binding</keyword>
<evidence type="ECO:0000313" key="13">
    <source>
        <dbReference type="Proteomes" id="UP000799423"/>
    </source>
</evidence>
<dbReference type="Pfam" id="PF00498">
    <property type="entry name" value="FHA"/>
    <property type="match status" value="1"/>
</dbReference>
<comment type="similarity">
    <text evidence="2">Belongs to the protein kinase superfamily. STE Ser/Thr protein kinase family. MAP kinase kinase kinase subfamily.</text>
</comment>
<evidence type="ECO:0000256" key="9">
    <source>
        <dbReference type="SAM" id="MobiDB-lite"/>
    </source>
</evidence>
<evidence type="ECO:0000256" key="8">
    <source>
        <dbReference type="PROSITE-ProRule" id="PRU10141"/>
    </source>
</evidence>
<keyword evidence="6 12" id="KW-0418">Kinase</keyword>
<dbReference type="GO" id="GO:0005524">
    <property type="term" value="F:ATP binding"/>
    <property type="evidence" value="ECO:0007669"/>
    <property type="project" value="UniProtKB-UniRule"/>
</dbReference>
<keyword evidence="3" id="KW-0723">Serine/threonine-protein kinase</keyword>
<feature type="binding site" evidence="8">
    <location>
        <position position="257"/>
    </location>
    <ligand>
        <name>ATP</name>
        <dbReference type="ChEBI" id="CHEBI:30616"/>
    </ligand>
</feature>
<dbReference type="InterPro" id="IPR000253">
    <property type="entry name" value="FHA_dom"/>
</dbReference>
<evidence type="ECO:0000256" key="2">
    <source>
        <dbReference type="ARBA" id="ARBA00006529"/>
    </source>
</evidence>
<feature type="compositionally biased region" description="Basic and acidic residues" evidence="9">
    <location>
        <begin position="49"/>
        <end position="63"/>
    </location>
</feature>
<keyword evidence="4" id="KW-0808">Transferase</keyword>
<feature type="non-terminal residue" evidence="12">
    <location>
        <position position="341"/>
    </location>
</feature>
<dbReference type="InterPro" id="IPR008984">
    <property type="entry name" value="SMAD_FHA_dom_sf"/>
</dbReference>
<dbReference type="EMBL" id="MU006530">
    <property type="protein sequence ID" value="KAF2843845.1"/>
    <property type="molecule type" value="Genomic_DNA"/>
</dbReference>
<dbReference type="PROSITE" id="PS50006">
    <property type="entry name" value="FHA_DOMAIN"/>
    <property type="match status" value="1"/>
</dbReference>
<evidence type="ECO:0000256" key="5">
    <source>
        <dbReference type="ARBA" id="ARBA00022741"/>
    </source>
</evidence>
<evidence type="ECO:0000256" key="6">
    <source>
        <dbReference type="ARBA" id="ARBA00022777"/>
    </source>
</evidence>
<feature type="region of interest" description="Disordered" evidence="9">
    <location>
        <begin position="13"/>
        <end position="63"/>
    </location>
</feature>
<dbReference type="Proteomes" id="UP000799423">
    <property type="component" value="Unassembled WGS sequence"/>
</dbReference>
<dbReference type="Gene3D" id="2.60.200.20">
    <property type="match status" value="1"/>
</dbReference>
<dbReference type="InterPro" id="IPR011009">
    <property type="entry name" value="Kinase-like_dom_sf"/>
</dbReference>
<evidence type="ECO:0000313" key="12">
    <source>
        <dbReference type="EMBL" id="KAF2843845.1"/>
    </source>
</evidence>
<dbReference type="Pfam" id="PF00069">
    <property type="entry name" value="Pkinase"/>
    <property type="match status" value="1"/>
</dbReference>
<dbReference type="InterPro" id="IPR017441">
    <property type="entry name" value="Protein_kinase_ATP_BS"/>
</dbReference>
<dbReference type="GO" id="GO:0004674">
    <property type="term" value="F:protein serine/threonine kinase activity"/>
    <property type="evidence" value="ECO:0007669"/>
    <property type="project" value="UniProtKB-KW"/>
</dbReference>
<proteinExistence type="inferred from homology"/>
<sequence>MTDPDIILYLYPNDGPGKGGAERAISMPENGSRYMPPRCDALELSDMPSRQDRESTEQPEEQKGLESSACLVLRFSHGAKTRFGVVVGCAPNVDLPLAKQPGISRFHLAFTFDDKNRPIAKDLGSLCGTGVIYDGEEGERRSNFDYLLAGPRILSNKPPVLNITGSVQFKVVVPPRDITSQEYIDRVARFRQGTADPTDLLNSLVLRSAQGTQPPTGTHTAPKLSDPALVKKKLGEGAFGVVTYVWNATTGEEYALKEPLEKFIKSDQVKMKNWRKEANVMGRICHDHVVAFRDATFSPWPRLTFEYVPGGSLGTCDNLSTFENVQILRQLLSALQYLHGQ</sequence>
<dbReference type="Gene3D" id="1.10.510.10">
    <property type="entry name" value="Transferase(Phosphotransferase) domain 1"/>
    <property type="match status" value="1"/>
</dbReference>
<evidence type="ECO:0000256" key="1">
    <source>
        <dbReference type="ARBA" id="ARBA00005575"/>
    </source>
</evidence>
<dbReference type="PANTHER" id="PTHR11584:SF369">
    <property type="entry name" value="MITOGEN-ACTIVATED PROTEIN KINASE KINASE KINASE 19-RELATED"/>
    <property type="match status" value="1"/>
</dbReference>
<keyword evidence="13" id="KW-1185">Reference proteome</keyword>